<feature type="transmembrane region" description="Helical" evidence="6">
    <location>
        <begin position="43"/>
        <end position="63"/>
    </location>
</feature>
<feature type="transmembrane region" description="Helical" evidence="6">
    <location>
        <begin position="128"/>
        <end position="147"/>
    </location>
</feature>
<dbReference type="AlphaFoldDB" id="A0A8S1HL27"/>
<evidence type="ECO:0000256" key="5">
    <source>
        <dbReference type="ARBA" id="ARBA00023136"/>
    </source>
</evidence>
<evidence type="ECO:0000313" key="7">
    <source>
        <dbReference type="EMBL" id="CAD6195061.1"/>
    </source>
</evidence>
<dbReference type="PROSITE" id="PS51257">
    <property type="entry name" value="PROKAR_LIPOPROTEIN"/>
    <property type="match status" value="1"/>
</dbReference>
<comment type="subcellular location">
    <subcellularLocation>
        <location evidence="1">Membrane</location>
        <topology evidence="1">Multi-pass membrane protein</topology>
    </subcellularLocation>
</comment>
<evidence type="ECO:0000256" key="4">
    <source>
        <dbReference type="ARBA" id="ARBA00022989"/>
    </source>
</evidence>
<feature type="transmembrane region" description="Helical" evidence="6">
    <location>
        <begin position="393"/>
        <end position="412"/>
    </location>
</feature>
<evidence type="ECO:0000256" key="1">
    <source>
        <dbReference type="ARBA" id="ARBA00004141"/>
    </source>
</evidence>
<feature type="transmembrane region" description="Helical" evidence="6">
    <location>
        <begin position="6"/>
        <end position="31"/>
    </location>
</feature>
<protein>
    <recommendedName>
        <fullName evidence="9">G-protein coupled receptors family 1 profile domain-containing protein</fullName>
    </recommendedName>
</protein>
<accession>A0A8S1HL27</accession>
<reference evidence="7" key="1">
    <citation type="submission" date="2020-10" db="EMBL/GenBank/DDBJ databases">
        <authorList>
            <person name="Kikuchi T."/>
        </authorList>
    </citation>
    <scope>NUCLEOTIDE SEQUENCE</scope>
    <source>
        <strain evidence="7">NKZ352</strain>
    </source>
</reference>
<name>A0A8S1HL27_9PELO</name>
<dbReference type="Pfam" id="PF10317">
    <property type="entry name" value="7TM_GPCR_Srd"/>
    <property type="match status" value="1"/>
</dbReference>
<keyword evidence="8" id="KW-1185">Reference proteome</keyword>
<dbReference type="InterPro" id="IPR019421">
    <property type="entry name" value="7TM_GPCR_serpentine_rcpt_Srd"/>
</dbReference>
<keyword evidence="3 6" id="KW-0812">Transmembrane</keyword>
<comment type="caution">
    <text evidence="7">The sequence shown here is derived from an EMBL/GenBank/DDBJ whole genome shotgun (WGS) entry which is preliminary data.</text>
</comment>
<proteinExistence type="inferred from homology"/>
<comment type="similarity">
    <text evidence="2">Belongs to the nematode receptor-like protein srd family.</text>
</comment>
<feature type="transmembrane region" description="Helical" evidence="6">
    <location>
        <begin position="301"/>
        <end position="322"/>
    </location>
</feature>
<evidence type="ECO:0000256" key="3">
    <source>
        <dbReference type="ARBA" id="ARBA00022692"/>
    </source>
</evidence>
<dbReference type="PANTHER" id="PTHR22945">
    <property type="entry name" value="SERPENTINE RECEPTOR, CLASS D DELTA"/>
    <property type="match status" value="1"/>
</dbReference>
<feature type="transmembrane region" description="Helical" evidence="6">
    <location>
        <begin position="83"/>
        <end position="108"/>
    </location>
</feature>
<feature type="transmembrane region" description="Helical" evidence="6">
    <location>
        <begin position="438"/>
        <end position="459"/>
    </location>
</feature>
<feature type="transmembrane region" description="Helical" evidence="6">
    <location>
        <begin position="334"/>
        <end position="353"/>
    </location>
</feature>
<evidence type="ECO:0000256" key="2">
    <source>
        <dbReference type="ARBA" id="ARBA00009166"/>
    </source>
</evidence>
<dbReference type="Proteomes" id="UP000835052">
    <property type="component" value="Unassembled WGS sequence"/>
</dbReference>
<sequence>MNGVRILMMSLHSILSLSGCSFNLLLIYVVIFHSPSRIKTYSILILNFAITDFVLCFSSFFNLLRFVPIGDSIIWISSGPCRIFGYTACLASYNIGMHLVSHSLYSLLYSFSYRYYILLRSAPKVRSVLIFLAIVYSPSFLSLILSFRMASPSNLMREILLQHFPKYDVQDTLIGGTADMQRVENQLITSIGYVPVIPFYIAILIIRRRIIKKLEVVDSSLSDETKSIQKQFLKALTFQALIPVCNVVALVAYTIEQLNIYSHPILDYVAIFVPIGDSVVWISGGPCLLFGYTSCLVSYNFGMHLISHSLYSLLYSFSYRYYILGHPAPKLRSVLIVLALVYSPSFLSLILSFRTASPSDQMRDILLQNFPNYDVQGVLIGGIANMQKVETQLITSIGYVPVIPFYIAILIIRKKIINKLNSVDSSLRHDTKNIQKQFLKALTFQALIPVCNVVALVAYTIEQLNIYSHPILDYAAMSVLLVPILTPIFSLYFVSAYRKRVKSLLQLKLGSVGPRSLAVVSTASSS</sequence>
<dbReference type="PANTHER" id="PTHR22945:SF90">
    <property type="entry name" value="G_PROTEIN_RECEP_F1_2 DOMAIN-CONTAINING PROTEIN"/>
    <property type="match status" value="1"/>
</dbReference>
<dbReference type="InterPro" id="IPR019428">
    <property type="entry name" value="7TM_GPCR_serpentine_rcpt_Str"/>
</dbReference>
<feature type="transmembrane region" description="Helical" evidence="6">
    <location>
        <begin position="187"/>
        <end position="206"/>
    </location>
</feature>
<evidence type="ECO:0000313" key="8">
    <source>
        <dbReference type="Proteomes" id="UP000835052"/>
    </source>
</evidence>
<feature type="transmembrane region" description="Helical" evidence="6">
    <location>
        <begin position="471"/>
        <end position="494"/>
    </location>
</feature>
<dbReference type="EMBL" id="CAJGYM010000050">
    <property type="protein sequence ID" value="CAD6195061.1"/>
    <property type="molecule type" value="Genomic_DNA"/>
</dbReference>
<dbReference type="Pfam" id="PF10326">
    <property type="entry name" value="7TM_GPCR_Str"/>
    <property type="match status" value="1"/>
</dbReference>
<feature type="transmembrane region" description="Helical" evidence="6">
    <location>
        <begin position="236"/>
        <end position="255"/>
    </location>
</feature>
<dbReference type="Gene3D" id="1.20.1070.10">
    <property type="entry name" value="Rhodopsin 7-helix transmembrane proteins"/>
    <property type="match status" value="1"/>
</dbReference>
<dbReference type="InterPro" id="IPR050920">
    <property type="entry name" value="Nematode_rcpt-like_delta"/>
</dbReference>
<dbReference type="SUPFAM" id="SSF81321">
    <property type="entry name" value="Family A G protein-coupled receptor-like"/>
    <property type="match status" value="2"/>
</dbReference>
<keyword evidence="5 6" id="KW-0472">Membrane</keyword>
<evidence type="ECO:0000256" key="6">
    <source>
        <dbReference type="SAM" id="Phobius"/>
    </source>
</evidence>
<evidence type="ECO:0008006" key="9">
    <source>
        <dbReference type="Google" id="ProtNLM"/>
    </source>
</evidence>
<dbReference type="OrthoDB" id="5911054at2759"/>
<dbReference type="GO" id="GO:0016020">
    <property type="term" value="C:membrane"/>
    <property type="evidence" value="ECO:0007669"/>
    <property type="project" value="UniProtKB-SubCell"/>
</dbReference>
<gene>
    <name evidence="7" type="ORF">CAUJ_LOCUS10980</name>
</gene>
<organism evidence="7 8">
    <name type="scientific">Caenorhabditis auriculariae</name>
    <dbReference type="NCBI Taxonomy" id="2777116"/>
    <lineage>
        <taxon>Eukaryota</taxon>
        <taxon>Metazoa</taxon>
        <taxon>Ecdysozoa</taxon>
        <taxon>Nematoda</taxon>
        <taxon>Chromadorea</taxon>
        <taxon>Rhabditida</taxon>
        <taxon>Rhabditina</taxon>
        <taxon>Rhabditomorpha</taxon>
        <taxon>Rhabditoidea</taxon>
        <taxon>Rhabditidae</taxon>
        <taxon>Peloderinae</taxon>
        <taxon>Caenorhabditis</taxon>
    </lineage>
</organism>
<keyword evidence="4 6" id="KW-1133">Transmembrane helix</keyword>